<dbReference type="InterPro" id="IPR013099">
    <property type="entry name" value="K_chnl_dom"/>
</dbReference>
<dbReference type="GO" id="GO:0022841">
    <property type="term" value="F:potassium ion leak channel activity"/>
    <property type="evidence" value="ECO:0007669"/>
    <property type="project" value="TreeGrafter"/>
</dbReference>
<accession>A0A2C9KEU4</accession>
<dbReference type="InterPro" id="IPR003092">
    <property type="entry name" value="2pore_dom_K_chnl_TASK"/>
</dbReference>
<evidence type="ECO:0000256" key="4">
    <source>
        <dbReference type="ARBA" id="ARBA00022538"/>
    </source>
</evidence>
<feature type="transmembrane region" description="Helical" evidence="14">
    <location>
        <begin position="105"/>
        <end position="122"/>
    </location>
</feature>
<dbReference type="AlphaFoldDB" id="A0A2C9KEU4"/>
<proteinExistence type="inferred from homology"/>
<protein>
    <submittedName>
        <fullName evidence="19 20">Potassium channel subfamily K member 4-like isoform X1</fullName>
    </submittedName>
</protein>
<keyword evidence="9 12" id="KW-0406">Ion transport</keyword>
<evidence type="ECO:0000313" key="17">
    <source>
        <dbReference type="Proteomes" id="UP000076420"/>
    </source>
</evidence>
<keyword evidence="10 14" id="KW-0472">Membrane</keyword>
<dbReference type="PRINTS" id="PR01095">
    <property type="entry name" value="TASKCHANNEL"/>
</dbReference>
<evidence type="ECO:0000256" key="12">
    <source>
        <dbReference type="RuleBase" id="RU003857"/>
    </source>
</evidence>
<dbReference type="VEuPathDB" id="VectorBase:BGLAX_027431"/>
<dbReference type="EnsemblMetazoa" id="BGLB018354-RB">
    <property type="protein sequence ID" value="BGLB018354-PB"/>
    <property type="gene ID" value="BGLB018354"/>
</dbReference>
<organism evidence="16 17">
    <name type="scientific">Biomphalaria glabrata</name>
    <name type="common">Bloodfluke planorb</name>
    <name type="synonym">Freshwater snail</name>
    <dbReference type="NCBI Taxonomy" id="6526"/>
    <lineage>
        <taxon>Eukaryota</taxon>
        <taxon>Metazoa</taxon>
        <taxon>Spiralia</taxon>
        <taxon>Lophotrochozoa</taxon>
        <taxon>Mollusca</taxon>
        <taxon>Gastropoda</taxon>
        <taxon>Heterobranchia</taxon>
        <taxon>Euthyneura</taxon>
        <taxon>Panpulmonata</taxon>
        <taxon>Hygrophila</taxon>
        <taxon>Lymnaeoidea</taxon>
        <taxon>Planorbidae</taxon>
        <taxon>Biomphalaria</taxon>
    </lineage>
</organism>
<evidence type="ECO:0000256" key="6">
    <source>
        <dbReference type="ARBA" id="ARBA00022826"/>
    </source>
</evidence>
<dbReference type="STRING" id="6526.A0A2C9KEU4"/>
<dbReference type="OMA" id="GDAMKME"/>
<keyword evidence="6" id="KW-0631">Potassium channel</keyword>
<feature type="transmembrane region" description="Helical" evidence="14">
    <location>
        <begin position="207"/>
        <end position="231"/>
    </location>
</feature>
<evidence type="ECO:0000313" key="20">
    <source>
        <dbReference type="RefSeq" id="XP_013067171.1"/>
    </source>
</evidence>
<reference evidence="16" key="1">
    <citation type="submission" date="2020-05" db="UniProtKB">
        <authorList>
            <consortium name="EnsemblMetazoa"/>
        </authorList>
    </citation>
    <scope>IDENTIFICATION</scope>
    <source>
        <strain evidence="16">BB02</strain>
    </source>
</reference>
<feature type="compositionally biased region" description="Polar residues" evidence="13">
    <location>
        <begin position="342"/>
        <end position="352"/>
    </location>
</feature>
<sequence length="352" mass="39384">MKRTAYLVMVAITLGYLILGAVVFHFMEKEHEKNTKHKFALEHEIFLLNHSCISPDALRKYVQQVLETSGEGVSIYQIIDMNVTANSSIVDDLDATGTRWDIPSAILFCITLISTIGYGNMAPKTYSGRLFCIFYAIIGIPMFAAVLVGTGERLQKPIKVIHNYRPWIKNNPSRDEQLKSIVFLLIGVCIIVFIPSLTFMYTESWSYLQAVYYTIITLTTIGFGDFVPGYFDKPAKFGAKTHNAFRICLGLWILLGLAWGALILSEIGSMLQTRITTAANQTQNKLSHLEGIVKKKAQATKAKIIKRDKEKDELTGKETNGSVDVDIKVTDSSDGEDRDDYNPTNSDMELNA</sequence>
<evidence type="ECO:0000256" key="11">
    <source>
        <dbReference type="ARBA" id="ARBA00023303"/>
    </source>
</evidence>
<feature type="transmembrane region" description="Helical" evidence="14">
    <location>
        <begin position="181"/>
        <end position="201"/>
    </location>
</feature>
<evidence type="ECO:0000313" key="19">
    <source>
        <dbReference type="RefSeq" id="XP_013067170.1"/>
    </source>
</evidence>
<dbReference type="GeneID" id="106055454"/>
<keyword evidence="5 12" id="KW-0812">Transmembrane</keyword>
<evidence type="ECO:0000256" key="1">
    <source>
        <dbReference type="ARBA" id="ARBA00004141"/>
    </source>
</evidence>
<dbReference type="KEGG" id="bgt:106055454"/>
<dbReference type="PRINTS" id="PR01333">
    <property type="entry name" value="2POREKCHANEL"/>
</dbReference>
<dbReference type="PANTHER" id="PTHR11003:SF345">
    <property type="entry name" value="TWIK FAMILY OF POTASSIUM CHANNELS PROTEIN 18"/>
    <property type="match status" value="1"/>
</dbReference>
<feature type="domain" description="Potassium channel" evidence="15">
    <location>
        <begin position="93"/>
        <end position="155"/>
    </location>
</feature>
<comment type="similarity">
    <text evidence="2 12">Belongs to the two pore domain potassium channel (TC 1.A.1.8) family.</text>
</comment>
<feature type="region of interest" description="Disordered" evidence="13">
    <location>
        <begin position="310"/>
        <end position="352"/>
    </location>
</feature>
<dbReference type="PANTHER" id="PTHR11003">
    <property type="entry name" value="POTASSIUM CHANNEL, SUBFAMILY K"/>
    <property type="match status" value="1"/>
</dbReference>
<evidence type="ECO:0000313" key="16">
    <source>
        <dbReference type="EnsemblMetazoa" id="BGLB018354-PB"/>
    </source>
</evidence>
<feature type="transmembrane region" description="Helical" evidence="14">
    <location>
        <begin position="243"/>
        <end position="264"/>
    </location>
</feature>
<gene>
    <name evidence="16" type="primary">106055454</name>
    <name evidence="19 20" type="synonym">LOC106055454</name>
</gene>
<dbReference type="SUPFAM" id="SSF81324">
    <property type="entry name" value="Voltage-gated potassium channels"/>
    <property type="match status" value="2"/>
</dbReference>
<keyword evidence="4" id="KW-0633">Potassium transport</keyword>
<feature type="domain" description="Potassium channel" evidence="15">
    <location>
        <begin position="189"/>
        <end position="272"/>
    </location>
</feature>
<dbReference type="VEuPathDB" id="VectorBase:BGLB018354"/>
<evidence type="ECO:0000256" key="5">
    <source>
        <dbReference type="ARBA" id="ARBA00022692"/>
    </source>
</evidence>
<evidence type="ECO:0000256" key="3">
    <source>
        <dbReference type="ARBA" id="ARBA00022448"/>
    </source>
</evidence>
<evidence type="ECO:0000259" key="15">
    <source>
        <dbReference type="Pfam" id="PF07885"/>
    </source>
</evidence>
<evidence type="ECO:0000256" key="2">
    <source>
        <dbReference type="ARBA" id="ARBA00006666"/>
    </source>
</evidence>
<dbReference type="Gene3D" id="1.10.287.70">
    <property type="match status" value="1"/>
</dbReference>
<evidence type="ECO:0000313" key="18">
    <source>
        <dbReference type="Proteomes" id="UP001165740"/>
    </source>
</evidence>
<reference evidence="19 20" key="2">
    <citation type="submission" date="2025-04" db="UniProtKB">
        <authorList>
            <consortium name="RefSeq"/>
        </authorList>
    </citation>
    <scope>IDENTIFICATION</scope>
</reference>
<keyword evidence="7" id="KW-0630">Potassium</keyword>
<keyword evidence="8 14" id="KW-1133">Transmembrane helix</keyword>
<evidence type="ECO:0000256" key="9">
    <source>
        <dbReference type="ARBA" id="ARBA00023065"/>
    </source>
</evidence>
<dbReference type="OrthoDB" id="297496at2759"/>
<keyword evidence="3 12" id="KW-0813">Transport</keyword>
<dbReference type="InterPro" id="IPR003280">
    <property type="entry name" value="2pore_dom_K_chnl"/>
</dbReference>
<dbReference type="Proteomes" id="UP001165740">
    <property type="component" value="Chromosome 3"/>
</dbReference>
<dbReference type="Proteomes" id="UP000076420">
    <property type="component" value="Unassembled WGS sequence"/>
</dbReference>
<comment type="subcellular location">
    <subcellularLocation>
        <location evidence="1">Membrane</location>
        <topology evidence="1">Multi-pass membrane protein</topology>
    </subcellularLocation>
</comment>
<name>A0A2C9KEU4_BIOGL</name>
<keyword evidence="11 12" id="KW-0407">Ion channel</keyword>
<dbReference type="RefSeq" id="XP_013067170.1">
    <property type="nucleotide sequence ID" value="XM_013211716.2"/>
</dbReference>
<evidence type="ECO:0000256" key="10">
    <source>
        <dbReference type="ARBA" id="ARBA00023136"/>
    </source>
</evidence>
<evidence type="ECO:0000256" key="8">
    <source>
        <dbReference type="ARBA" id="ARBA00022989"/>
    </source>
</evidence>
<dbReference type="GO" id="GO:0030322">
    <property type="term" value="P:stabilization of membrane potential"/>
    <property type="evidence" value="ECO:0007669"/>
    <property type="project" value="TreeGrafter"/>
</dbReference>
<dbReference type="GO" id="GO:0005886">
    <property type="term" value="C:plasma membrane"/>
    <property type="evidence" value="ECO:0007669"/>
    <property type="project" value="TreeGrafter"/>
</dbReference>
<evidence type="ECO:0000256" key="7">
    <source>
        <dbReference type="ARBA" id="ARBA00022958"/>
    </source>
</evidence>
<evidence type="ECO:0000256" key="13">
    <source>
        <dbReference type="SAM" id="MobiDB-lite"/>
    </source>
</evidence>
<dbReference type="EnsemblMetazoa" id="BGLB018354-RA">
    <property type="protein sequence ID" value="BGLB018354-PA"/>
    <property type="gene ID" value="BGLB018354"/>
</dbReference>
<evidence type="ECO:0000256" key="14">
    <source>
        <dbReference type="SAM" id="Phobius"/>
    </source>
</evidence>
<keyword evidence="18" id="KW-1185">Reference proteome</keyword>
<dbReference type="RefSeq" id="XP_013067171.1">
    <property type="nucleotide sequence ID" value="XM_013211717.2"/>
</dbReference>
<feature type="transmembrane region" description="Helical" evidence="14">
    <location>
        <begin position="128"/>
        <end position="149"/>
    </location>
</feature>
<dbReference type="GO" id="GO:0015271">
    <property type="term" value="F:outward rectifier potassium channel activity"/>
    <property type="evidence" value="ECO:0007669"/>
    <property type="project" value="TreeGrafter"/>
</dbReference>
<dbReference type="Pfam" id="PF07885">
    <property type="entry name" value="Ion_trans_2"/>
    <property type="match status" value="2"/>
</dbReference>
<feature type="transmembrane region" description="Helical" evidence="14">
    <location>
        <begin position="6"/>
        <end position="27"/>
    </location>
</feature>